<keyword evidence="7 11" id="KW-0256">Endoplasmic reticulum</keyword>
<keyword evidence="8 12" id="KW-1133">Transmembrane helix</keyword>
<feature type="chain" id="PRO_5037460261" description="Translocon-associated protein subunit beta" evidence="13">
    <location>
        <begin position="17"/>
        <end position="200"/>
    </location>
</feature>
<feature type="signal peptide" evidence="13">
    <location>
        <begin position="1"/>
        <end position="16"/>
    </location>
</feature>
<accession>A0A914DNQ1</accession>
<comment type="subcellular location">
    <subcellularLocation>
        <location evidence="2">Endoplasmic reticulum membrane</location>
        <topology evidence="2">Single-pass type I membrane protein</topology>
    </subcellularLocation>
</comment>
<evidence type="ECO:0000256" key="10">
    <source>
        <dbReference type="ARBA" id="ARBA00023180"/>
    </source>
</evidence>
<feature type="transmembrane region" description="Helical" evidence="12">
    <location>
        <begin position="163"/>
        <end position="184"/>
    </location>
</feature>
<dbReference type="Pfam" id="PF05753">
    <property type="entry name" value="TRAP_beta"/>
    <property type="match status" value="1"/>
</dbReference>
<comment type="function">
    <text evidence="1 11">TRAP proteins are part of a complex whose function is to bind calcium to the ER membrane and thereby regulate the retention of ER resident proteins.</text>
</comment>
<name>A0A914DNQ1_9BILA</name>
<keyword evidence="6 13" id="KW-0732">Signal</keyword>
<evidence type="ECO:0000256" key="12">
    <source>
        <dbReference type="SAM" id="Phobius"/>
    </source>
</evidence>
<evidence type="ECO:0000256" key="4">
    <source>
        <dbReference type="ARBA" id="ARBA00021110"/>
    </source>
</evidence>
<keyword evidence="9 11" id="KW-0472">Membrane</keyword>
<evidence type="ECO:0000256" key="1">
    <source>
        <dbReference type="ARBA" id="ARBA00002838"/>
    </source>
</evidence>
<keyword evidence="10" id="KW-0325">Glycoprotein</keyword>
<evidence type="ECO:0000256" key="5">
    <source>
        <dbReference type="ARBA" id="ARBA00022692"/>
    </source>
</evidence>
<evidence type="ECO:0000313" key="15">
    <source>
        <dbReference type="WBParaSite" id="ACRNAN_scaffold3036.g7442.t1"/>
    </source>
</evidence>
<protein>
    <recommendedName>
        <fullName evidence="4 11">Translocon-associated protein subunit beta</fullName>
        <shortName evidence="11">TRAP-beta</shortName>
    </recommendedName>
    <alternativeName>
        <fullName evidence="11">Signal sequence receptor subunit beta</fullName>
    </alternativeName>
</protein>
<reference evidence="15" key="1">
    <citation type="submission" date="2022-11" db="UniProtKB">
        <authorList>
            <consortium name="WormBaseParasite"/>
        </authorList>
    </citation>
    <scope>IDENTIFICATION</scope>
</reference>
<dbReference type="GO" id="GO:0005789">
    <property type="term" value="C:endoplasmic reticulum membrane"/>
    <property type="evidence" value="ECO:0007669"/>
    <property type="project" value="UniProtKB-SubCell"/>
</dbReference>
<dbReference type="AlphaFoldDB" id="A0A914DNQ1"/>
<evidence type="ECO:0000256" key="11">
    <source>
        <dbReference type="PIRNR" id="PIRNR016400"/>
    </source>
</evidence>
<evidence type="ECO:0000256" key="9">
    <source>
        <dbReference type="ARBA" id="ARBA00023136"/>
    </source>
</evidence>
<dbReference type="PANTHER" id="PTHR12861:SF3">
    <property type="entry name" value="TRANSLOCON-ASSOCIATED PROTEIN SUBUNIT BETA"/>
    <property type="match status" value="1"/>
</dbReference>
<keyword evidence="5 12" id="KW-0812">Transmembrane</keyword>
<evidence type="ECO:0000256" key="13">
    <source>
        <dbReference type="SAM" id="SignalP"/>
    </source>
</evidence>
<dbReference type="PIRSF" id="PIRSF016400">
    <property type="entry name" value="TRAP_beta"/>
    <property type="match status" value="1"/>
</dbReference>
<sequence length="200" mass="22523">MRVLLSVLFLASVVFAADDLKEELGASATAPLDSARILASKFSLSQYAVENMDYVIQYNLYNVGDRAALKVVLDDRNSFPTNSFEIVKGMLQVRWEKIAPGSNVTHSVIIRPRSFGAFNYTAAVVTYYPSEDAKEVKVGYTTAPGEGYIYRQKDYDRRFATKFGTWVVFLFVAAPTIVIPYMLWYSSKSKYTNQSGKKQK</sequence>
<dbReference type="InterPro" id="IPR008856">
    <property type="entry name" value="TRAP_beta"/>
</dbReference>
<evidence type="ECO:0000256" key="3">
    <source>
        <dbReference type="ARBA" id="ARBA00005610"/>
    </source>
</evidence>
<keyword evidence="14" id="KW-1185">Reference proteome</keyword>
<evidence type="ECO:0000256" key="8">
    <source>
        <dbReference type="ARBA" id="ARBA00022989"/>
    </source>
</evidence>
<comment type="similarity">
    <text evidence="3 11">Belongs to the TRAP-beta family.</text>
</comment>
<evidence type="ECO:0000256" key="7">
    <source>
        <dbReference type="ARBA" id="ARBA00022824"/>
    </source>
</evidence>
<evidence type="ECO:0000256" key="2">
    <source>
        <dbReference type="ARBA" id="ARBA00004115"/>
    </source>
</evidence>
<evidence type="ECO:0000256" key="6">
    <source>
        <dbReference type="ARBA" id="ARBA00022729"/>
    </source>
</evidence>
<proteinExistence type="inferred from homology"/>
<comment type="subunit">
    <text evidence="11">Heterotetramer of TRAP-alpha, TRAP-beta, TRAP-delta and TRAP-gamma.</text>
</comment>
<dbReference type="WBParaSite" id="ACRNAN_scaffold3036.g7442.t1">
    <property type="protein sequence ID" value="ACRNAN_scaffold3036.g7442.t1"/>
    <property type="gene ID" value="ACRNAN_scaffold3036.g7442"/>
</dbReference>
<dbReference type="Proteomes" id="UP000887540">
    <property type="component" value="Unplaced"/>
</dbReference>
<dbReference type="PANTHER" id="PTHR12861">
    <property type="entry name" value="TRANSLOCON-ASSOCIATED PROTEIN, BETA SUBUNIT PRECURSOR TRAP-BETA SIGNAL SEQUENCE RECEPTOR BETA SUBUNIT"/>
    <property type="match status" value="1"/>
</dbReference>
<organism evidence="14 15">
    <name type="scientific">Acrobeloides nanus</name>
    <dbReference type="NCBI Taxonomy" id="290746"/>
    <lineage>
        <taxon>Eukaryota</taxon>
        <taxon>Metazoa</taxon>
        <taxon>Ecdysozoa</taxon>
        <taxon>Nematoda</taxon>
        <taxon>Chromadorea</taxon>
        <taxon>Rhabditida</taxon>
        <taxon>Tylenchina</taxon>
        <taxon>Cephalobomorpha</taxon>
        <taxon>Cephaloboidea</taxon>
        <taxon>Cephalobidae</taxon>
        <taxon>Acrobeloides</taxon>
    </lineage>
</organism>
<evidence type="ECO:0000313" key="14">
    <source>
        <dbReference type="Proteomes" id="UP000887540"/>
    </source>
</evidence>